<proteinExistence type="predicted"/>
<gene>
    <name evidence="1" type="ORF">LSALG_LOCUS16700</name>
</gene>
<reference evidence="1" key="1">
    <citation type="submission" date="2023-04" db="EMBL/GenBank/DDBJ databases">
        <authorList>
            <person name="Vijverberg K."/>
            <person name="Xiong W."/>
            <person name="Schranz E."/>
        </authorList>
    </citation>
    <scope>NUCLEOTIDE SEQUENCE</scope>
</reference>
<evidence type="ECO:0000313" key="1">
    <source>
        <dbReference type="EMBL" id="CAI9276733.1"/>
    </source>
</evidence>
<protein>
    <submittedName>
        <fullName evidence="1">Uncharacterized protein</fullName>
    </submittedName>
</protein>
<keyword evidence="2" id="KW-1185">Reference proteome</keyword>
<organism evidence="1 2">
    <name type="scientific">Lactuca saligna</name>
    <name type="common">Willowleaf lettuce</name>
    <dbReference type="NCBI Taxonomy" id="75948"/>
    <lineage>
        <taxon>Eukaryota</taxon>
        <taxon>Viridiplantae</taxon>
        <taxon>Streptophyta</taxon>
        <taxon>Embryophyta</taxon>
        <taxon>Tracheophyta</taxon>
        <taxon>Spermatophyta</taxon>
        <taxon>Magnoliopsida</taxon>
        <taxon>eudicotyledons</taxon>
        <taxon>Gunneridae</taxon>
        <taxon>Pentapetalae</taxon>
        <taxon>asterids</taxon>
        <taxon>campanulids</taxon>
        <taxon>Asterales</taxon>
        <taxon>Asteraceae</taxon>
        <taxon>Cichorioideae</taxon>
        <taxon>Cichorieae</taxon>
        <taxon>Lactucinae</taxon>
        <taxon>Lactuca</taxon>
    </lineage>
</organism>
<evidence type="ECO:0000313" key="2">
    <source>
        <dbReference type="Proteomes" id="UP001177003"/>
    </source>
</evidence>
<accession>A0AA36DZG1</accession>
<dbReference type="AlphaFoldDB" id="A0AA36DZG1"/>
<sequence length="264" mass="29251">MGEGVLHNENQGNTTFVISSSLPTSVLDTTVSLPPYIVPNTSQNPSFSHSPIFGNSIQQPITSLFPSQSPDEPQAVKEDEMDDGGVIGKQFKFLNRKLNSLLQLQANAGGKNLICALDVDVMLQAQEHCILDKLNRMDESAELWIKSQLDSFNSEIHELKETAKSQHILFVQDVKMLLFILPWEVKFDKKAEVDANSFGNVENLVKELKDLFSKYGSSKSSVVSPESFTKIFRMLEATIHDDLAPLAKFVNLMLTNAPPVSKGV</sequence>
<name>A0AA36DZG1_LACSI</name>
<dbReference type="Proteomes" id="UP001177003">
    <property type="component" value="Chromosome 3"/>
</dbReference>
<dbReference type="EMBL" id="OX465079">
    <property type="protein sequence ID" value="CAI9276733.1"/>
    <property type="molecule type" value="Genomic_DNA"/>
</dbReference>